<dbReference type="SMART" id="SM00191">
    <property type="entry name" value="Int_alpha"/>
    <property type="match status" value="6"/>
</dbReference>
<accession>A0A5N8W933</accession>
<evidence type="ECO:0000256" key="3">
    <source>
        <dbReference type="ARBA" id="ARBA00022801"/>
    </source>
</evidence>
<sequence>MEPPVPQHKRSAFRIPARRAVPVAVLSVASALALYATLAAPSATAAPTVRSDFNGDGYADLAVGVPGGSADGIAKAGFVHILWGSANGLDGTATKISQASEGIPGTAEAADRFGFAVQAADFDDDGFADLAVTAPGEQVTDTSTTHEGAAYVLWGSAKGLKSGLTVAKGVDGQQLGRLLTAGDYDDDGDQDLVLTVAGEEGGSAMLRPGPLTKEQPLDLVEGYDFGDARALTSADFDGDGTDDLAATFQGTESSGTRVRTLVSGTWTTLWRTTDFGTALAAGDFDGDGRKDLAIGDVHANSEAESTYCEDRLGGAVATVYGAAGSTLGGKVTCTTQSSPEVGGTAESGDNFGASLAVADLGGSGDGLLAGASHEAVGSVAKAGAYWELRAGSDGVFTGPSFTQNSSGIAGTAEEGDLFGTALTSAPYDDAHHGDLVIGAPGENAGTGGVWYRPSAGDATRLAAVSFTPGKLDLSGAVAYGGVLGK</sequence>
<dbReference type="SUPFAM" id="SSF69318">
    <property type="entry name" value="Integrin alpha N-terminal domain"/>
    <property type="match status" value="1"/>
</dbReference>
<dbReference type="AlphaFoldDB" id="A0A5N8W933"/>
<keyword evidence="3" id="KW-0378">Hydrolase</keyword>
<dbReference type="Proteomes" id="UP000326979">
    <property type="component" value="Unassembled WGS sequence"/>
</dbReference>
<evidence type="ECO:0000256" key="4">
    <source>
        <dbReference type="ARBA" id="ARBA00023180"/>
    </source>
</evidence>
<reference evidence="6 7" key="1">
    <citation type="submission" date="2019-07" db="EMBL/GenBank/DDBJ databases">
        <title>New species of Amycolatopsis and Streptomyces.</title>
        <authorList>
            <person name="Duangmal K."/>
            <person name="Teo W.F.A."/>
            <person name="Lipun K."/>
        </authorList>
    </citation>
    <scope>NUCLEOTIDE SEQUENCE [LARGE SCALE GENOMIC DNA]</scope>
    <source>
        <strain evidence="6 7">TISTR 2346</strain>
    </source>
</reference>
<evidence type="ECO:0000256" key="1">
    <source>
        <dbReference type="ARBA" id="ARBA00022729"/>
    </source>
</evidence>
<organism evidence="6 7">
    <name type="scientific">Streptomyces phyllanthi</name>
    <dbReference type="NCBI Taxonomy" id="1803180"/>
    <lineage>
        <taxon>Bacteria</taxon>
        <taxon>Bacillati</taxon>
        <taxon>Actinomycetota</taxon>
        <taxon>Actinomycetes</taxon>
        <taxon>Kitasatosporales</taxon>
        <taxon>Streptomycetaceae</taxon>
        <taxon>Streptomyces</taxon>
    </lineage>
</organism>
<dbReference type="EMBL" id="VJZE01000279">
    <property type="protein sequence ID" value="MPY44003.1"/>
    <property type="molecule type" value="Genomic_DNA"/>
</dbReference>
<dbReference type="Pfam" id="PF13517">
    <property type="entry name" value="FG-GAP_3"/>
    <property type="match status" value="1"/>
</dbReference>
<protein>
    <submittedName>
        <fullName evidence="6">VCBS repeat-containing protein</fullName>
    </submittedName>
</protein>
<gene>
    <name evidence="6" type="ORF">FNH04_30120</name>
</gene>
<dbReference type="Gene3D" id="2.130.10.130">
    <property type="entry name" value="Integrin alpha, N-terminal"/>
    <property type="match status" value="3"/>
</dbReference>
<dbReference type="Pfam" id="PF01839">
    <property type="entry name" value="FG-GAP"/>
    <property type="match status" value="2"/>
</dbReference>
<evidence type="ECO:0000313" key="7">
    <source>
        <dbReference type="Proteomes" id="UP000326979"/>
    </source>
</evidence>
<proteinExistence type="predicted"/>
<dbReference type="InterPro" id="IPR013519">
    <property type="entry name" value="Int_alpha_beta-p"/>
</dbReference>
<feature type="signal peptide" evidence="5">
    <location>
        <begin position="1"/>
        <end position="45"/>
    </location>
</feature>
<dbReference type="InterPro" id="IPR013517">
    <property type="entry name" value="FG-GAP"/>
</dbReference>
<keyword evidence="2" id="KW-0677">Repeat</keyword>
<evidence type="ECO:0000313" key="6">
    <source>
        <dbReference type="EMBL" id="MPY44003.1"/>
    </source>
</evidence>
<evidence type="ECO:0000256" key="2">
    <source>
        <dbReference type="ARBA" id="ARBA00022737"/>
    </source>
</evidence>
<dbReference type="PANTHER" id="PTHR23221:SF7">
    <property type="entry name" value="PHOSPHATIDYLINOSITOL-GLYCAN-SPECIFIC PHOSPHOLIPASE D"/>
    <property type="match status" value="1"/>
</dbReference>
<comment type="caution">
    <text evidence="6">The sequence shown here is derived from an EMBL/GenBank/DDBJ whole genome shotgun (WGS) entry which is preliminary data.</text>
</comment>
<dbReference type="InterPro" id="IPR028994">
    <property type="entry name" value="Integrin_alpha_N"/>
</dbReference>
<feature type="chain" id="PRO_5024930318" evidence="5">
    <location>
        <begin position="46"/>
        <end position="485"/>
    </location>
</feature>
<evidence type="ECO:0000256" key="5">
    <source>
        <dbReference type="SAM" id="SignalP"/>
    </source>
</evidence>
<keyword evidence="7" id="KW-1185">Reference proteome</keyword>
<name>A0A5N8W933_9ACTN</name>
<dbReference type="PANTHER" id="PTHR23221">
    <property type="entry name" value="GLYCOSYLPHOSPHATIDYLINOSITOL PHOSPHOLIPASE D"/>
    <property type="match status" value="1"/>
</dbReference>
<dbReference type="PROSITE" id="PS51470">
    <property type="entry name" value="FG_GAP"/>
    <property type="match status" value="1"/>
</dbReference>
<keyword evidence="4" id="KW-0325">Glycoprotein</keyword>
<dbReference type="GO" id="GO:0016787">
    <property type="term" value="F:hydrolase activity"/>
    <property type="evidence" value="ECO:0007669"/>
    <property type="project" value="UniProtKB-KW"/>
</dbReference>
<dbReference type="OrthoDB" id="344301at2"/>
<keyword evidence="1 5" id="KW-0732">Signal</keyword>